<evidence type="ECO:0000313" key="4">
    <source>
        <dbReference type="Proteomes" id="UP000249725"/>
    </source>
</evidence>
<protein>
    <submittedName>
        <fullName evidence="3">Amidohydrolase</fullName>
    </submittedName>
</protein>
<dbReference type="PANTHER" id="PTHR22642:SF2">
    <property type="entry name" value="PROTEIN LONG AFTER FAR-RED 3"/>
    <property type="match status" value="1"/>
</dbReference>
<dbReference type="Gene3D" id="3.20.20.140">
    <property type="entry name" value="Metal-dependent hydrolases"/>
    <property type="match status" value="1"/>
</dbReference>
<dbReference type="EMBL" id="QFYR01000001">
    <property type="protein sequence ID" value="RAK56812.1"/>
    <property type="molecule type" value="Genomic_DNA"/>
</dbReference>
<evidence type="ECO:0000259" key="2">
    <source>
        <dbReference type="Pfam" id="PF07969"/>
    </source>
</evidence>
<dbReference type="RefSeq" id="WP_111513177.1">
    <property type="nucleotide sequence ID" value="NZ_QFYR01000001.1"/>
</dbReference>
<keyword evidence="3" id="KW-0378">Hydrolase</keyword>
<feature type="signal peptide" evidence="1">
    <location>
        <begin position="1"/>
        <end position="19"/>
    </location>
</feature>
<accession>A0A328AP83</accession>
<gene>
    <name evidence="3" type="ORF">DJ018_02220</name>
</gene>
<dbReference type="Gene3D" id="3.10.310.70">
    <property type="match status" value="1"/>
</dbReference>
<sequence length="560" mass="59376">MRMPLIAFAALACSASASAQVQPRAGSAADLVIWGGPVYTAVDAAPRAEAVAVRAGRIAFVGPRRGAEALVGPETRVIDLKGAALFPGFTDSHAHLRGIGERELTLNLEGSKSAAEAAGRVRRYIAERKPAGAVWGRGWIETGWPENRFLERRDLDPVSGAVPVLLMRADGHALVANSAALKAAGVDERTPAPAGGQILKGADGKLTGMLVDNAMNLVAKLRQAPSEADRRAAFQAAFKVETAYGWTGVHSMSVDWADVELLETLAKGGQVPLRVYNAVDFDLAGPLFESGPRSAADGRVTTRAIKIYVDGALGSRGAALFAPYADAPQTSGAFVTEPEAIRPVLDRAFARGIQVSAHAIGDRGNATALDLFGEAFLKVPPNVRRMEPRWRIEHAQIIRPADIPRFGQMAVIASMQPSHAIGDLHFAPARLGPERLDGAYAWKSLTNSGAVVVGGSDAPVERGDPLIEFYAAVARKDLSGHSTPQWRPQERLSRAEALKLFTSNAAFARFGETELGTLEVGKRADLTAFSVDLMTAPEAEIPKGRAVLTVVDGQVVHQAP</sequence>
<organism evidence="3 4">
    <name type="scientific">Phenylobacterium deserti</name>
    <dbReference type="NCBI Taxonomy" id="1914756"/>
    <lineage>
        <taxon>Bacteria</taxon>
        <taxon>Pseudomonadati</taxon>
        <taxon>Pseudomonadota</taxon>
        <taxon>Alphaproteobacteria</taxon>
        <taxon>Caulobacterales</taxon>
        <taxon>Caulobacteraceae</taxon>
        <taxon>Phenylobacterium</taxon>
    </lineage>
</organism>
<dbReference type="PANTHER" id="PTHR22642">
    <property type="entry name" value="IMIDAZOLONEPROPIONASE"/>
    <property type="match status" value="1"/>
</dbReference>
<feature type="domain" description="Amidohydrolase 3" evidence="2">
    <location>
        <begin position="76"/>
        <end position="557"/>
    </location>
</feature>
<name>A0A328AP83_9CAUL</name>
<dbReference type="SUPFAM" id="SSF51556">
    <property type="entry name" value="Metallo-dependent hydrolases"/>
    <property type="match status" value="1"/>
</dbReference>
<dbReference type="Gene3D" id="2.30.40.10">
    <property type="entry name" value="Urease, subunit C, domain 1"/>
    <property type="match status" value="1"/>
</dbReference>
<dbReference type="AlphaFoldDB" id="A0A328AP83"/>
<dbReference type="InterPro" id="IPR032466">
    <property type="entry name" value="Metal_Hydrolase"/>
</dbReference>
<comment type="caution">
    <text evidence="3">The sequence shown here is derived from an EMBL/GenBank/DDBJ whole genome shotgun (WGS) entry which is preliminary data.</text>
</comment>
<keyword evidence="4" id="KW-1185">Reference proteome</keyword>
<evidence type="ECO:0000313" key="3">
    <source>
        <dbReference type="EMBL" id="RAK56812.1"/>
    </source>
</evidence>
<dbReference type="Pfam" id="PF07969">
    <property type="entry name" value="Amidohydro_3"/>
    <property type="match status" value="1"/>
</dbReference>
<dbReference type="OrthoDB" id="9811399at2"/>
<dbReference type="InterPro" id="IPR033932">
    <property type="entry name" value="YtcJ-like"/>
</dbReference>
<dbReference type="Proteomes" id="UP000249725">
    <property type="component" value="Unassembled WGS sequence"/>
</dbReference>
<dbReference type="GO" id="GO:0016810">
    <property type="term" value="F:hydrolase activity, acting on carbon-nitrogen (but not peptide) bonds"/>
    <property type="evidence" value="ECO:0007669"/>
    <property type="project" value="InterPro"/>
</dbReference>
<dbReference type="CDD" id="cd01300">
    <property type="entry name" value="YtcJ_like"/>
    <property type="match status" value="1"/>
</dbReference>
<proteinExistence type="predicted"/>
<reference evidence="4" key="1">
    <citation type="submission" date="2018-05" db="EMBL/GenBank/DDBJ databases">
        <authorList>
            <person name="Li X."/>
        </authorList>
    </citation>
    <scope>NUCLEOTIDE SEQUENCE [LARGE SCALE GENOMIC DNA]</scope>
    <source>
        <strain evidence="4">YIM 73061</strain>
    </source>
</reference>
<feature type="chain" id="PRO_5016298202" evidence="1">
    <location>
        <begin position="20"/>
        <end position="560"/>
    </location>
</feature>
<keyword evidence="1" id="KW-0732">Signal</keyword>
<dbReference type="InterPro" id="IPR011059">
    <property type="entry name" value="Metal-dep_hydrolase_composite"/>
</dbReference>
<evidence type="ECO:0000256" key="1">
    <source>
        <dbReference type="SAM" id="SignalP"/>
    </source>
</evidence>
<dbReference type="InterPro" id="IPR013108">
    <property type="entry name" value="Amidohydro_3"/>
</dbReference>
<dbReference type="SUPFAM" id="SSF51338">
    <property type="entry name" value="Composite domain of metallo-dependent hydrolases"/>
    <property type="match status" value="1"/>
</dbReference>